<name>E4TUY4_MARTH</name>
<dbReference type="AlphaFoldDB" id="E4TUY4"/>
<dbReference type="Pfam" id="PF14099">
    <property type="entry name" value="Polysacc_lyase"/>
    <property type="match status" value="1"/>
</dbReference>
<dbReference type="OrthoDB" id="979738at2"/>
<evidence type="ECO:0008006" key="3">
    <source>
        <dbReference type="Google" id="ProtNLM"/>
    </source>
</evidence>
<evidence type="ECO:0000313" key="1">
    <source>
        <dbReference type="EMBL" id="ADR21089.1"/>
    </source>
</evidence>
<keyword evidence="2" id="KW-1185">Reference proteome</keyword>
<evidence type="ECO:0000313" key="2">
    <source>
        <dbReference type="Proteomes" id="UP000008720"/>
    </source>
</evidence>
<dbReference type="RefSeq" id="WP_013453240.1">
    <property type="nucleotide sequence ID" value="NC_014759.1"/>
</dbReference>
<dbReference type="KEGG" id="mtt:Ftrac_1094"/>
<dbReference type="Proteomes" id="UP000008720">
    <property type="component" value="Chromosome"/>
</dbReference>
<protein>
    <recommendedName>
        <fullName evidence="3">Lipoprotein</fullName>
    </recommendedName>
</protein>
<reference evidence="1 2" key="1">
    <citation type="journal article" date="2011" name="Stand. Genomic Sci.">
        <title>Complete genome sequence of Marivirga tractuosa type strain (H-43).</title>
        <authorList>
            <person name="Pagani I."/>
            <person name="Chertkov O."/>
            <person name="Lapidus A."/>
            <person name="Lucas S."/>
            <person name="Del Rio T.G."/>
            <person name="Tice H."/>
            <person name="Copeland A."/>
            <person name="Cheng J.F."/>
            <person name="Nolan M."/>
            <person name="Saunders E."/>
            <person name="Pitluck S."/>
            <person name="Held B."/>
            <person name="Goodwin L."/>
            <person name="Liolios K."/>
            <person name="Ovchinikova G."/>
            <person name="Ivanova N."/>
            <person name="Mavromatis K."/>
            <person name="Pati A."/>
            <person name="Chen A."/>
            <person name="Palaniappan K."/>
            <person name="Land M."/>
            <person name="Hauser L."/>
            <person name="Jeffries C.D."/>
            <person name="Detter J.C."/>
            <person name="Han C."/>
            <person name="Tapia R."/>
            <person name="Ngatchou-Djao O.D."/>
            <person name="Rohde M."/>
            <person name="Goker M."/>
            <person name="Spring S."/>
            <person name="Sikorski J."/>
            <person name="Woyke T."/>
            <person name="Bristow J."/>
            <person name="Eisen J.A."/>
            <person name="Markowitz V."/>
            <person name="Hugenholtz P."/>
            <person name="Klenk H.P."/>
            <person name="Kyrpides N.C."/>
        </authorList>
    </citation>
    <scope>NUCLEOTIDE SEQUENCE [LARGE SCALE GENOMIC DNA]</scope>
    <source>
        <strain evidence="2">ATCC 23168 / DSM 4126 / NBRC 15989 / NCIMB 1408 / VKM B-1430 / H-43</strain>
    </source>
</reference>
<dbReference type="PROSITE" id="PS51257">
    <property type="entry name" value="PROKAR_LIPOPROTEIN"/>
    <property type="match status" value="1"/>
</dbReference>
<proteinExistence type="predicted"/>
<dbReference type="eggNOG" id="ENOG502ZTAT">
    <property type="taxonomic scope" value="Bacteria"/>
</dbReference>
<dbReference type="EMBL" id="CP002349">
    <property type="protein sequence ID" value="ADR21089.1"/>
    <property type="molecule type" value="Genomic_DNA"/>
</dbReference>
<gene>
    <name evidence="1" type="ordered locus">Ftrac_1094</name>
</gene>
<accession>E4TUY4</accession>
<dbReference type="InterPro" id="IPR025975">
    <property type="entry name" value="Polysacc_lyase"/>
</dbReference>
<organism evidence="1 2">
    <name type="scientific">Marivirga tractuosa (strain ATCC 23168 / DSM 4126 / NBRC 15989 / NCIMB 1408 / VKM B-1430 / H-43)</name>
    <name type="common">Microscilla tractuosa</name>
    <name type="synonym">Flexibacter tractuosus</name>
    <dbReference type="NCBI Taxonomy" id="643867"/>
    <lineage>
        <taxon>Bacteria</taxon>
        <taxon>Pseudomonadati</taxon>
        <taxon>Bacteroidota</taxon>
        <taxon>Cytophagia</taxon>
        <taxon>Cytophagales</taxon>
        <taxon>Marivirgaceae</taxon>
        <taxon>Marivirga</taxon>
    </lineage>
</organism>
<dbReference type="HOGENOM" id="CLU_1007635_0_0_10"/>
<dbReference type="Gene3D" id="2.60.120.200">
    <property type="match status" value="1"/>
</dbReference>
<sequence length="276" mass="31060">MAKLVLIGIVLFFSSCSNDDNTSPELENEIDYIFEDGFETRENDLLELFPDNGSRWSNLQLVDPESGENKIDIESNITNEGNNSLRIYAAASDNTLSKADIEKSGFRAPEGSTVIIRANFYIASTNNIENLLLIDLECCSCWDPDVPDNQCPGIRLMMKDNDHLSIERGKILNSTIVQSEVAFPRNEWVNVVWELELSQNSDGINKLFINNHEVISESGINMPNASLFKTEFANNGIDFELQEPLFYERFQIGATANPTPFSIELFIDDAKIEITN</sequence>